<dbReference type="EMBL" id="CAJOBI010088551">
    <property type="protein sequence ID" value="CAF4530906.1"/>
    <property type="molecule type" value="Genomic_DNA"/>
</dbReference>
<dbReference type="PANTHER" id="PTHR21198:SF7">
    <property type="entry name" value="ASPARTATE-GLUTAMATE RACEMASE FAMILY"/>
    <property type="match status" value="1"/>
</dbReference>
<evidence type="ECO:0000256" key="2">
    <source>
        <dbReference type="ARBA" id="ARBA00023235"/>
    </source>
</evidence>
<evidence type="ECO:0000313" key="4">
    <source>
        <dbReference type="Proteomes" id="UP000676336"/>
    </source>
</evidence>
<keyword evidence="2" id="KW-0413">Isomerase</keyword>
<dbReference type="Gene3D" id="3.40.50.1860">
    <property type="match status" value="2"/>
</dbReference>
<dbReference type="NCBIfam" id="TIGR00035">
    <property type="entry name" value="asp_race"/>
    <property type="match status" value="1"/>
</dbReference>
<dbReference type="SUPFAM" id="SSF53681">
    <property type="entry name" value="Aspartate/glutamate racemase"/>
    <property type="match status" value="2"/>
</dbReference>
<evidence type="ECO:0000256" key="1">
    <source>
        <dbReference type="ARBA" id="ARBA00007847"/>
    </source>
</evidence>
<gene>
    <name evidence="3" type="ORF">SMN809_LOCUS36229</name>
</gene>
<dbReference type="InterPro" id="IPR001920">
    <property type="entry name" value="Asp/Glu_race"/>
</dbReference>
<dbReference type="InterPro" id="IPR015942">
    <property type="entry name" value="Asp/Glu/hydantoin_racemase"/>
</dbReference>
<dbReference type="PROSITE" id="PS00924">
    <property type="entry name" value="ASP_GLU_RACEMASE_2"/>
    <property type="match status" value="1"/>
</dbReference>
<dbReference type="InterPro" id="IPR004380">
    <property type="entry name" value="Asp_race"/>
</dbReference>
<comment type="similarity">
    <text evidence="1">Belongs to the aspartate/glutamate racemases family.</text>
</comment>
<proteinExistence type="inferred from homology"/>
<dbReference type="InterPro" id="IPR033134">
    <property type="entry name" value="Asp/Glu_racemase_AS_2"/>
</dbReference>
<protein>
    <recommendedName>
        <fullName evidence="5">Aspartate racemase</fullName>
    </recommendedName>
</protein>
<dbReference type="Pfam" id="PF01177">
    <property type="entry name" value="Asp_Glu_race"/>
    <property type="match status" value="1"/>
</dbReference>
<dbReference type="GO" id="GO:0047661">
    <property type="term" value="F:amino-acid racemase activity"/>
    <property type="evidence" value="ECO:0007669"/>
    <property type="project" value="InterPro"/>
</dbReference>
<organism evidence="3 4">
    <name type="scientific">Rotaria magnacalcarata</name>
    <dbReference type="NCBI Taxonomy" id="392030"/>
    <lineage>
        <taxon>Eukaryota</taxon>
        <taxon>Metazoa</taxon>
        <taxon>Spiralia</taxon>
        <taxon>Gnathifera</taxon>
        <taxon>Rotifera</taxon>
        <taxon>Eurotatoria</taxon>
        <taxon>Bdelloidea</taxon>
        <taxon>Philodinida</taxon>
        <taxon>Philodinidae</taxon>
        <taxon>Rotaria</taxon>
    </lineage>
</organism>
<sequence>MQSNRREQRVCGLLGGLTYVSTVDYYNYINRMVNKALPGHGSRIHIVSLNVFYYVKLLEQNEWSKAIDYLMEGIRHRFIIRLAHIAVPRITDCYPYLVVLHIGDAVAHSIKQKKIHKIGFLGTRFAMKFDSQVVQRLIEHELEVIFPDEEEIVRLNDIIMNELSFNIVTEESKQTFLKVIQRLNDEQNIEGIVLGCTEIPVLIKQNDIPHVLLFDSTQLHVQLAVDYQIGRQSIKAVLP</sequence>
<reference evidence="3" key="1">
    <citation type="submission" date="2021-02" db="EMBL/GenBank/DDBJ databases">
        <authorList>
            <person name="Nowell W R."/>
        </authorList>
    </citation>
    <scope>NUCLEOTIDE SEQUENCE</scope>
</reference>
<dbReference type="AlphaFoldDB" id="A0A8S2Y2Z9"/>
<dbReference type="PANTHER" id="PTHR21198">
    <property type="entry name" value="GLUTAMATE RACEMASE"/>
    <property type="match status" value="1"/>
</dbReference>
<accession>A0A8S2Y2Z9</accession>
<evidence type="ECO:0000313" key="3">
    <source>
        <dbReference type="EMBL" id="CAF4530906.1"/>
    </source>
</evidence>
<comment type="caution">
    <text evidence="3">The sequence shown here is derived from an EMBL/GenBank/DDBJ whole genome shotgun (WGS) entry which is preliminary data.</text>
</comment>
<dbReference type="Proteomes" id="UP000676336">
    <property type="component" value="Unassembled WGS sequence"/>
</dbReference>
<name>A0A8S2Y2Z9_9BILA</name>
<evidence type="ECO:0008006" key="5">
    <source>
        <dbReference type="Google" id="ProtNLM"/>
    </source>
</evidence>